<accession>A0ABY5HQJ0</accession>
<gene>
    <name evidence="1" type="ORF">E4N76_00535</name>
</gene>
<keyword evidence="2" id="KW-1185">Reference proteome</keyword>
<protein>
    <submittedName>
        <fullName evidence="1">Uncharacterized protein</fullName>
    </submittedName>
</protein>
<dbReference type="EMBL" id="CP038802">
    <property type="protein sequence ID" value="UTY27636.1"/>
    <property type="molecule type" value="Genomic_DNA"/>
</dbReference>
<reference evidence="1" key="1">
    <citation type="submission" date="2019-04" db="EMBL/GenBank/DDBJ databases">
        <title>Whole genome sequencing of oral phylogroup 2 treponemes.</title>
        <authorList>
            <person name="Chan Y."/>
            <person name="Zeng H.H."/>
            <person name="Yu X.L."/>
            <person name="Leung W.K."/>
            <person name="Watt R.M."/>
        </authorList>
    </citation>
    <scope>NUCLEOTIDE SEQUENCE</scope>
    <source>
        <strain evidence="1">OMZ 847</strain>
    </source>
</reference>
<name>A0ABY5HQJ0_9SPIR</name>
<sequence length="117" mass="13773">MNITEKKHLKDDYKKICVAEWITLISQTMDLVSDAKTYNHIIFNQYIDQKKMLLNYIEKNEKTSNLIKTIDKTKEELSLGDYAEKALNIKTSNTEKRKLIRDISVLVKDVIEEIHEI</sequence>
<organism evidence="1 2">
    <name type="scientific">Treponema putidum</name>
    <dbReference type="NCBI Taxonomy" id="221027"/>
    <lineage>
        <taxon>Bacteria</taxon>
        <taxon>Pseudomonadati</taxon>
        <taxon>Spirochaetota</taxon>
        <taxon>Spirochaetia</taxon>
        <taxon>Spirochaetales</taxon>
        <taxon>Treponemataceae</taxon>
        <taxon>Treponema</taxon>
    </lineage>
</organism>
<evidence type="ECO:0000313" key="2">
    <source>
        <dbReference type="Proteomes" id="UP001059401"/>
    </source>
</evidence>
<dbReference type="RefSeq" id="WP_255805651.1">
    <property type="nucleotide sequence ID" value="NZ_CP038802.1"/>
</dbReference>
<evidence type="ECO:0000313" key="1">
    <source>
        <dbReference type="EMBL" id="UTY27636.1"/>
    </source>
</evidence>
<proteinExistence type="predicted"/>
<dbReference type="Proteomes" id="UP001059401">
    <property type="component" value="Chromosome"/>
</dbReference>